<dbReference type="OrthoDB" id="3538998at2759"/>
<protein>
    <submittedName>
        <fullName evidence="3">Uncharacterized protein</fullName>
    </submittedName>
</protein>
<keyword evidence="2" id="KW-0812">Transmembrane</keyword>
<name>A0A9W9KRW3_9EURO</name>
<dbReference type="Proteomes" id="UP001149165">
    <property type="component" value="Unassembled WGS sequence"/>
</dbReference>
<evidence type="ECO:0000256" key="2">
    <source>
        <dbReference type="SAM" id="Phobius"/>
    </source>
</evidence>
<keyword evidence="4" id="KW-1185">Reference proteome</keyword>
<evidence type="ECO:0000313" key="4">
    <source>
        <dbReference type="Proteomes" id="UP001149165"/>
    </source>
</evidence>
<feature type="transmembrane region" description="Helical" evidence="2">
    <location>
        <begin position="150"/>
        <end position="169"/>
    </location>
</feature>
<evidence type="ECO:0000313" key="3">
    <source>
        <dbReference type="EMBL" id="KAJ5115820.1"/>
    </source>
</evidence>
<feature type="compositionally biased region" description="Low complexity" evidence="1">
    <location>
        <begin position="115"/>
        <end position="137"/>
    </location>
</feature>
<feature type="compositionally biased region" description="Low complexity" evidence="1">
    <location>
        <begin position="95"/>
        <end position="105"/>
    </location>
</feature>
<reference evidence="3" key="1">
    <citation type="submission" date="2022-11" db="EMBL/GenBank/DDBJ databases">
        <authorList>
            <person name="Petersen C."/>
        </authorList>
    </citation>
    <scope>NUCLEOTIDE SEQUENCE</scope>
    <source>
        <strain evidence="3">IBT 30069</strain>
    </source>
</reference>
<sequence length="170" mass="16925">MVETFQLGYNESASDQCSILSDAKECVASFSLDTGASTWYNPGDLPSGFPGTAPLSTTTDEGSLTSAPDPYTFSIFPSYITVITPAPYNKKNAEETGTGSAAQTGSNGGSGSNGATGTDVGTGTATGQSSSSTSSGAANSLVLPMNTGSGILGLAMYTVVAAVFGAMIIL</sequence>
<proteinExistence type="predicted"/>
<comment type="caution">
    <text evidence="3">The sequence shown here is derived from an EMBL/GenBank/DDBJ whole genome shotgun (WGS) entry which is preliminary data.</text>
</comment>
<feature type="region of interest" description="Disordered" evidence="1">
    <location>
        <begin position="91"/>
        <end position="137"/>
    </location>
</feature>
<accession>A0A9W9KRW3</accession>
<evidence type="ECO:0000256" key="1">
    <source>
        <dbReference type="SAM" id="MobiDB-lite"/>
    </source>
</evidence>
<organism evidence="3 4">
    <name type="scientific">Penicillium angulare</name>
    <dbReference type="NCBI Taxonomy" id="116970"/>
    <lineage>
        <taxon>Eukaryota</taxon>
        <taxon>Fungi</taxon>
        <taxon>Dikarya</taxon>
        <taxon>Ascomycota</taxon>
        <taxon>Pezizomycotina</taxon>
        <taxon>Eurotiomycetes</taxon>
        <taxon>Eurotiomycetidae</taxon>
        <taxon>Eurotiales</taxon>
        <taxon>Aspergillaceae</taxon>
        <taxon>Penicillium</taxon>
    </lineage>
</organism>
<dbReference type="AlphaFoldDB" id="A0A9W9KRW3"/>
<dbReference type="EMBL" id="JAPQKH010000001">
    <property type="protein sequence ID" value="KAJ5115820.1"/>
    <property type="molecule type" value="Genomic_DNA"/>
</dbReference>
<keyword evidence="2" id="KW-1133">Transmembrane helix</keyword>
<reference evidence="3" key="2">
    <citation type="journal article" date="2023" name="IMA Fungus">
        <title>Comparative genomic study of the Penicillium genus elucidates a diverse pangenome and 15 lateral gene transfer events.</title>
        <authorList>
            <person name="Petersen C."/>
            <person name="Sorensen T."/>
            <person name="Nielsen M.R."/>
            <person name="Sondergaard T.E."/>
            <person name="Sorensen J.L."/>
            <person name="Fitzpatrick D.A."/>
            <person name="Frisvad J.C."/>
            <person name="Nielsen K.L."/>
        </authorList>
    </citation>
    <scope>NUCLEOTIDE SEQUENCE</scope>
    <source>
        <strain evidence="3">IBT 30069</strain>
    </source>
</reference>
<gene>
    <name evidence="3" type="ORF">N7456_000168</name>
</gene>
<keyword evidence="2" id="KW-0472">Membrane</keyword>